<name>A0A2A9ELY1_9MICO</name>
<evidence type="ECO:0000313" key="3">
    <source>
        <dbReference type="Proteomes" id="UP000222106"/>
    </source>
</evidence>
<dbReference type="AlphaFoldDB" id="A0A2A9ELY1"/>
<dbReference type="Proteomes" id="UP000222106">
    <property type="component" value="Unassembled WGS sequence"/>
</dbReference>
<evidence type="ECO:0000313" key="2">
    <source>
        <dbReference type="EMBL" id="PFG39272.1"/>
    </source>
</evidence>
<evidence type="ECO:0000256" key="1">
    <source>
        <dbReference type="SAM" id="Phobius"/>
    </source>
</evidence>
<proteinExistence type="predicted"/>
<keyword evidence="1" id="KW-0472">Membrane</keyword>
<feature type="transmembrane region" description="Helical" evidence="1">
    <location>
        <begin position="12"/>
        <end position="33"/>
    </location>
</feature>
<dbReference type="EMBL" id="PDJI01000004">
    <property type="protein sequence ID" value="PFG39272.1"/>
    <property type="molecule type" value="Genomic_DNA"/>
</dbReference>
<accession>A0A2A9ELY1</accession>
<reference evidence="2 3" key="1">
    <citation type="submission" date="2017-10" db="EMBL/GenBank/DDBJ databases">
        <title>Sequencing the genomes of 1000 actinobacteria strains.</title>
        <authorList>
            <person name="Klenk H.-P."/>
        </authorList>
    </citation>
    <scope>NUCLEOTIDE SEQUENCE [LARGE SCALE GENOMIC DNA]</scope>
    <source>
        <strain evidence="2 3">DSM 21838</strain>
    </source>
</reference>
<organism evidence="2 3">
    <name type="scientific">Georgenia soli</name>
    <dbReference type="NCBI Taxonomy" id="638953"/>
    <lineage>
        <taxon>Bacteria</taxon>
        <taxon>Bacillati</taxon>
        <taxon>Actinomycetota</taxon>
        <taxon>Actinomycetes</taxon>
        <taxon>Micrococcales</taxon>
        <taxon>Bogoriellaceae</taxon>
        <taxon>Georgenia</taxon>
    </lineage>
</organism>
<sequence>MPRPDDPGLARLAVRLGIVALVLSVVVLAVALVRPRLEPGPASGAVGSTLDATADAYTFTDPDEAAAVYSVRNAGLLPVTVHSGPLDDGGAADVLDGAVTDADLLTGVAVPSRTVPAGGEVAVRVTVEWPRCAAFAAGSGVERAEIALATTVLGVPGSAVVQLSPALGLRATTPVEPAHDCDGVLHVGDG</sequence>
<keyword evidence="3" id="KW-1185">Reference proteome</keyword>
<gene>
    <name evidence="2" type="ORF">ATJ97_1771</name>
</gene>
<comment type="caution">
    <text evidence="2">The sequence shown here is derived from an EMBL/GenBank/DDBJ whole genome shotgun (WGS) entry which is preliminary data.</text>
</comment>
<protein>
    <submittedName>
        <fullName evidence="2">Uncharacterized protein</fullName>
    </submittedName>
</protein>
<keyword evidence="1" id="KW-1133">Transmembrane helix</keyword>
<keyword evidence="1" id="KW-0812">Transmembrane</keyword>